<dbReference type="InterPro" id="IPR036249">
    <property type="entry name" value="Thioredoxin-like_sf"/>
</dbReference>
<dbReference type="SUPFAM" id="SSF52833">
    <property type="entry name" value="Thioredoxin-like"/>
    <property type="match status" value="1"/>
</dbReference>
<protein>
    <submittedName>
        <fullName evidence="2">Uncharacterized protein</fullName>
    </submittedName>
</protein>
<dbReference type="PANTHER" id="PTHR28630:SF3">
    <property type="entry name" value="PEROXIREDOXIN-LIKE 2C"/>
    <property type="match status" value="1"/>
</dbReference>
<sequence>MDLPTKSHPYLNQNSSSTTFHTSVSSFTHFAPTFPSHSQTSLGHSIKARYPDPYSDNPFLALKDLRRLRSSEILSIKSPMMQVWQEAPVLSDEGEDDDGMSVILSALAEPHTPDLTPDSARSDQDLPNVDFSPTSSTGARPYTSYFARTRRDTIDSDKDEFYTPTHYQTPASSEIIPSLDTGESRNTKEPVGDIPERTAPRTKAPNPSTPSRKRPPPIRVGNQAPRSTPAQITTSPDTNSTSTDETFITVNEEEEEEENDVVGSPPPRSVKLSGASAFSLSLFPPTPTTPMNRQSWVRNGRTSIESTSFTPIHRGPIAFSTPRRTIPPRAHRATMEIDRPRRTELVFKPGRASVDVPLHTRTTSSDSSYSQTTTTHSSASFYSDAGPSNAPSCRLRDSSFMRSDSAFETCAETISGSVSRTSKDMLDQSYEDVLSTRVLPPTRKPVPRIDSELIEMTVPVQSRASLPDPVPIPTSPTPTSALSINSVPVPFRPKAKKRKKARKLMISHPHAMPDESSRETLSDSTLPVGPKVTHSDSIGSLRDELLGNAGTLGMLAKAKNKSKRARKAKKACQPFDRYGLPSEDQLRLASDMYVYDQTSRPVRFGDIFKDQKTAICFIRHFWCPLCQDYMSSIVHLTEPALVQKAGVKLVIIGNGSPNMIKSYKTDIFHCPYEMYTDPGRKVYNALGMTLRTNDGGSEREKGSYVKHGTFTGTMMVLKRALKMPLANAGDIKQLGGEFILGPGLQCSFASRMYTTRSHTPIRDLLKAAGVSMSPSATELSFLRSRTDSLRWMDARDEDMDSMIRRGLRASCGGENCPLDAGEQVEKLDLGEFRRLVERLKDQGSESESETAYRAEVMGQRRTELDQLGLARRR</sequence>
<feature type="compositionally biased region" description="Basic and acidic residues" evidence="1">
    <location>
        <begin position="149"/>
        <end position="161"/>
    </location>
</feature>
<proteinExistence type="predicted"/>
<dbReference type="AlphaFoldDB" id="A0A0K6FMN3"/>
<feature type="compositionally biased region" description="Acidic residues" evidence="1">
    <location>
        <begin position="251"/>
        <end position="260"/>
    </location>
</feature>
<feature type="compositionally biased region" description="Basic and acidic residues" evidence="1">
    <location>
        <begin position="182"/>
        <end position="199"/>
    </location>
</feature>
<evidence type="ECO:0000313" key="3">
    <source>
        <dbReference type="Proteomes" id="UP000044841"/>
    </source>
</evidence>
<feature type="region of interest" description="Disordered" evidence="1">
    <location>
        <begin position="507"/>
        <end position="534"/>
    </location>
</feature>
<dbReference type="PANTHER" id="PTHR28630">
    <property type="match status" value="1"/>
</dbReference>
<organism evidence="2 3">
    <name type="scientific">Rhizoctonia solani</name>
    <dbReference type="NCBI Taxonomy" id="456999"/>
    <lineage>
        <taxon>Eukaryota</taxon>
        <taxon>Fungi</taxon>
        <taxon>Dikarya</taxon>
        <taxon>Basidiomycota</taxon>
        <taxon>Agaricomycotina</taxon>
        <taxon>Agaricomycetes</taxon>
        <taxon>Cantharellales</taxon>
        <taxon>Ceratobasidiaceae</taxon>
        <taxon>Rhizoctonia</taxon>
    </lineage>
</organism>
<evidence type="ECO:0000313" key="2">
    <source>
        <dbReference type="EMBL" id="CUA67264.1"/>
    </source>
</evidence>
<feature type="region of interest" description="Disordered" evidence="1">
    <location>
        <begin position="110"/>
        <end position="245"/>
    </location>
</feature>
<accession>A0A0K6FMN3</accession>
<evidence type="ECO:0000256" key="1">
    <source>
        <dbReference type="SAM" id="MobiDB-lite"/>
    </source>
</evidence>
<feature type="region of interest" description="Disordered" evidence="1">
    <location>
        <begin position="357"/>
        <end position="388"/>
    </location>
</feature>
<gene>
    <name evidence="2" type="ORF">RSOLAG22IIIB_07311</name>
</gene>
<dbReference type="EMBL" id="CYGV01000069">
    <property type="protein sequence ID" value="CUA67264.1"/>
    <property type="molecule type" value="Genomic_DNA"/>
</dbReference>
<reference evidence="2 3" key="1">
    <citation type="submission" date="2015-07" db="EMBL/GenBank/DDBJ databases">
        <authorList>
            <person name="Noorani M."/>
        </authorList>
    </citation>
    <scope>NUCLEOTIDE SEQUENCE [LARGE SCALE GENOMIC DNA]</scope>
    <source>
        <strain evidence="2">BBA 69670</strain>
    </source>
</reference>
<dbReference type="CDD" id="cd02970">
    <property type="entry name" value="PRX_like2"/>
    <property type="match status" value="1"/>
</dbReference>
<dbReference type="Proteomes" id="UP000044841">
    <property type="component" value="Unassembled WGS sequence"/>
</dbReference>
<feature type="region of interest" description="Disordered" evidence="1">
    <location>
        <begin position="251"/>
        <end position="270"/>
    </location>
</feature>
<name>A0A0K6FMN3_9AGAM</name>
<feature type="compositionally biased region" description="Low complexity" evidence="1">
    <location>
        <begin position="233"/>
        <end position="245"/>
    </location>
</feature>
<dbReference type="Gene3D" id="3.40.30.10">
    <property type="entry name" value="Glutaredoxin"/>
    <property type="match status" value="1"/>
</dbReference>
<keyword evidence="3" id="KW-1185">Reference proteome</keyword>
<feature type="compositionally biased region" description="Basic and acidic residues" evidence="1">
    <location>
        <begin position="511"/>
        <end position="521"/>
    </location>
</feature>
<dbReference type="Pfam" id="PF13911">
    <property type="entry name" value="AhpC-TSA_2"/>
    <property type="match status" value="1"/>
</dbReference>
<dbReference type="InterPro" id="IPR032801">
    <property type="entry name" value="PXL2A/B/C"/>
</dbReference>
<feature type="compositionally biased region" description="Low complexity" evidence="1">
    <location>
        <begin position="360"/>
        <end position="380"/>
    </location>
</feature>